<sequence length="228" mass="25799">MITCIIVDDEPIAREILEKFVMETPGLTLLATCRNAMEAIGKLEQQEVDLIFLDIEMPLVNGLHFLKTLNDPPHIILTTAYPQYAVEAFALNAVDYLLKPFSIERFQAAVQKVKPRSVSEKNETGAVHVMIREKGALVKLLHDEIIYLQASGDYVKIITRQKTHLVSMTMKLLEEALPSTRFIRIHKSYIVALKEIRAVKTAEVVIAGKQVLPLSPNYKGRLMELYAR</sequence>
<gene>
    <name evidence="4" type="ORF">GWC95_13590</name>
</gene>
<dbReference type="SMART" id="SM00448">
    <property type="entry name" value="REC"/>
    <property type="match status" value="1"/>
</dbReference>
<dbReference type="Gene3D" id="3.40.50.2300">
    <property type="match status" value="1"/>
</dbReference>
<proteinExistence type="predicted"/>
<evidence type="ECO:0000313" key="4">
    <source>
        <dbReference type="EMBL" id="NCI50961.1"/>
    </source>
</evidence>
<dbReference type="InterPro" id="IPR001789">
    <property type="entry name" value="Sig_transdc_resp-reg_receiver"/>
</dbReference>
<dbReference type="RefSeq" id="WP_161819265.1">
    <property type="nucleotide sequence ID" value="NZ_JAACJS010000015.1"/>
</dbReference>
<dbReference type="PROSITE" id="PS50930">
    <property type="entry name" value="HTH_LYTTR"/>
    <property type="match status" value="1"/>
</dbReference>
<evidence type="ECO:0000313" key="5">
    <source>
        <dbReference type="Proteomes" id="UP000753802"/>
    </source>
</evidence>
<name>A0ABX0A1C8_9BACT</name>
<dbReference type="PROSITE" id="PS50110">
    <property type="entry name" value="RESPONSE_REGULATORY"/>
    <property type="match status" value="1"/>
</dbReference>
<feature type="domain" description="HTH LytTR-type" evidence="3">
    <location>
        <begin position="131"/>
        <end position="203"/>
    </location>
</feature>
<feature type="domain" description="Response regulatory" evidence="2">
    <location>
        <begin position="3"/>
        <end position="114"/>
    </location>
</feature>
<dbReference type="InterPro" id="IPR046947">
    <property type="entry name" value="LytR-like"/>
</dbReference>
<dbReference type="PANTHER" id="PTHR37299">
    <property type="entry name" value="TRANSCRIPTIONAL REGULATOR-RELATED"/>
    <property type="match status" value="1"/>
</dbReference>
<evidence type="ECO:0000256" key="1">
    <source>
        <dbReference type="PROSITE-ProRule" id="PRU00169"/>
    </source>
</evidence>
<organism evidence="4 5">
    <name type="scientific">Sediminibacterium roseum</name>
    <dbReference type="NCBI Taxonomy" id="1978412"/>
    <lineage>
        <taxon>Bacteria</taxon>
        <taxon>Pseudomonadati</taxon>
        <taxon>Bacteroidota</taxon>
        <taxon>Chitinophagia</taxon>
        <taxon>Chitinophagales</taxon>
        <taxon>Chitinophagaceae</taxon>
        <taxon>Sediminibacterium</taxon>
    </lineage>
</organism>
<dbReference type="Pfam" id="PF04397">
    <property type="entry name" value="LytTR"/>
    <property type="match status" value="1"/>
</dbReference>
<dbReference type="SMART" id="SM00850">
    <property type="entry name" value="LytTR"/>
    <property type="match status" value="1"/>
</dbReference>
<dbReference type="InterPro" id="IPR011006">
    <property type="entry name" value="CheY-like_superfamily"/>
</dbReference>
<accession>A0ABX0A1C8</accession>
<feature type="modified residue" description="4-aspartylphosphate" evidence="1">
    <location>
        <position position="54"/>
    </location>
</feature>
<dbReference type="InterPro" id="IPR007492">
    <property type="entry name" value="LytTR_DNA-bd_dom"/>
</dbReference>
<keyword evidence="5" id="KW-1185">Reference proteome</keyword>
<dbReference type="SUPFAM" id="SSF52172">
    <property type="entry name" value="CheY-like"/>
    <property type="match status" value="1"/>
</dbReference>
<reference evidence="4 5" key="1">
    <citation type="submission" date="2020-01" db="EMBL/GenBank/DDBJ databases">
        <title>Genome analysis.</title>
        <authorList>
            <person name="Wu S."/>
            <person name="Wang G."/>
        </authorList>
    </citation>
    <scope>NUCLEOTIDE SEQUENCE [LARGE SCALE GENOMIC DNA]</scope>
    <source>
        <strain evidence="4 5">SYL130</strain>
    </source>
</reference>
<dbReference type="Proteomes" id="UP000753802">
    <property type="component" value="Unassembled WGS sequence"/>
</dbReference>
<protein>
    <submittedName>
        <fullName evidence="4">Response regulator transcription factor</fullName>
    </submittedName>
</protein>
<keyword evidence="1" id="KW-0597">Phosphoprotein</keyword>
<dbReference type="EMBL" id="JAACJS010000015">
    <property type="protein sequence ID" value="NCI50961.1"/>
    <property type="molecule type" value="Genomic_DNA"/>
</dbReference>
<evidence type="ECO:0000259" key="3">
    <source>
        <dbReference type="PROSITE" id="PS50930"/>
    </source>
</evidence>
<evidence type="ECO:0000259" key="2">
    <source>
        <dbReference type="PROSITE" id="PS50110"/>
    </source>
</evidence>
<dbReference type="Gene3D" id="2.40.50.1020">
    <property type="entry name" value="LytTr DNA-binding domain"/>
    <property type="match status" value="1"/>
</dbReference>
<comment type="caution">
    <text evidence="4">The sequence shown here is derived from an EMBL/GenBank/DDBJ whole genome shotgun (WGS) entry which is preliminary data.</text>
</comment>
<dbReference type="Pfam" id="PF00072">
    <property type="entry name" value="Response_reg"/>
    <property type="match status" value="1"/>
</dbReference>
<dbReference type="PANTHER" id="PTHR37299:SF1">
    <property type="entry name" value="STAGE 0 SPORULATION PROTEIN A HOMOLOG"/>
    <property type="match status" value="1"/>
</dbReference>